<dbReference type="Pfam" id="PF02517">
    <property type="entry name" value="Rce1-like"/>
    <property type="match status" value="1"/>
</dbReference>
<gene>
    <name evidence="3" type="ORF">ATHSA_p20010</name>
</gene>
<dbReference type="OrthoDB" id="7632478at2"/>
<name>A0A6N4TDP6_9BACT</name>
<proteinExistence type="predicted"/>
<evidence type="ECO:0000313" key="3">
    <source>
        <dbReference type="EMBL" id="BBJ29100.1"/>
    </source>
</evidence>
<evidence type="ECO:0000313" key="4">
    <source>
        <dbReference type="Proteomes" id="UP000463916"/>
    </source>
</evidence>
<feature type="transmembrane region" description="Helical" evidence="1">
    <location>
        <begin position="164"/>
        <end position="180"/>
    </location>
</feature>
<feature type="transmembrane region" description="Helical" evidence="1">
    <location>
        <begin position="9"/>
        <end position="29"/>
    </location>
</feature>
<dbReference type="Proteomes" id="UP000463916">
    <property type="component" value="Plasmid pATS2"/>
</dbReference>
<keyword evidence="4" id="KW-1185">Reference proteome</keyword>
<dbReference type="GO" id="GO:0080120">
    <property type="term" value="P:CAAX-box protein maturation"/>
    <property type="evidence" value="ECO:0007669"/>
    <property type="project" value="UniProtKB-ARBA"/>
</dbReference>
<sequence>MKKTIREIFYFFFLALIQIFSIVANYTAFGFRDFSTFENVLVVFNTVDLVRDYTYLVFIFILLSMLISWYRTDKEKKIRFTGDFLYLLQDAGFLRFKPKKKQFKIFLIFLALFVSMYLFRLPHIISLENLFKNFIFWIPLTLEEELIFRYGLFKHLREKKINALIVYIIASLIFGSGHFYKDGISGPFESLILGTIYGLFFQFAYESSGWSIYTGWLLHLVSNVLTIYY</sequence>
<accession>A0A6N4TDP6</accession>
<dbReference type="KEGG" id="asac:ATHSA_p20010"/>
<organism evidence="3 4">
    <name type="scientific">Athalassotoga saccharophila</name>
    <dbReference type="NCBI Taxonomy" id="1441386"/>
    <lineage>
        <taxon>Bacteria</taxon>
        <taxon>Thermotogati</taxon>
        <taxon>Thermotogota</taxon>
        <taxon>Thermotogae</taxon>
        <taxon>Mesoaciditogales</taxon>
        <taxon>Mesoaciditogaceae</taxon>
        <taxon>Athalassotoga</taxon>
    </lineage>
</organism>
<feature type="domain" description="CAAX prenyl protease 2/Lysostaphin resistance protein A-like" evidence="2">
    <location>
        <begin position="135"/>
        <end position="224"/>
    </location>
</feature>
<dbReference type="AlphaFoldDB" id="A0A6N4TDP6"/>
<keyword evidence="1" id="KW-0472">Membrane</keyword>
<feature type="transmembrane region" description="Helical" evidence="1">
    <location>
        <begin position="103"/>
        <end position="122"/>
    </location>
</feature>
<geneLocation type="plasmid" evidence="3 4">
    <name>pATS2</name>
</geneLocation>
<feature type="transmembrane region" description="Helical" evidence="1">
    <location>
        <begin position="210"/>
        <end position="228"/>
    </location>
</feature>
<protein>
    <recommendedName>
        <fullName evidence="2">CAAX prenyl protease 2/Lysostaphin resistance protein A-like domain-containing protein</fullName>
    </recommendedName>
</protein>
<reference evidence="4" key="1">
    <citation type="submission" date="2019-04" db="EMBL/GenBank/DDBJ databases">
        <title>NAS-01 Genome Sequencing.</title>
        <authorList>
            <person name="Kato S."/>
            <person name="Itoh T."/>
            <person name="Ohkuma M."/>
        </authorList>
    </citation>
    <scope>NUCLEOTIDE SEQUENCE [LARGE SCALE GENOMIC DNA]</scope>
    <source>
        <strain evidence="4">NAS-01</strain>
        <plasmid evidence="4">pATS2</plasmid>
    </source>
</reference>
<keyword evidence="3" id="KW-0614">Plasmid</keyword>
<evidence type="ECO:0000256" key="1">
    <source>
        <dbReference type="SAM" id="Phobius"/>
    </source>
</evidence>
<dbReference type="GO" id="GO:0004175">
    <property type="term" value="F:endopeptidase activity"/>
    <property type="evidence" value="ECO:0007669"/>
    <property type="project" value="UniProtKB-ARBA"/>
</dbReference>
<dbReference type="InterPro" id="IPR003675">
    <property type="entry name" value="Rce1/LyrA-like_dom"/>
</dbReference>
<dbReference type="RefSeq" id="WP_161849050.1">
    <property type="nucleotide sequence ID" value="NZ_AP019553.1"/>
</dbReference>
<dbReference type="EMBL" id="AP019553">
    <property type="protein sequence ID" value="BBJ29100.1"/>
    <property type="molecule type" value="Genomic_DNA"/>
</dbReference>
<keyword evidence="1" id="KW-1133">Transmembrane helix</keyword>
<keyword evidence="1" id="KW-0812">Transmembrane</keyword>
<feature type="transmembrane region" description="Helical" evidence="1">
    <location>
        <begin position="53"/>
        <end position="70"/>
    </location>
</feature>
<evidence type="ECO:0000259" key="2">
    <source>
        <dbReference type="Pfam" id="PF02517"/>
    </source>
</evidence>